<accession>A0ABN0N9F0</accession>
<proteinExistence type="predicted"/>
<reference evidence="1 2" key="1">
    <citation type="journal article" date="2013" name="Genome Announc.">
        <title>Genome Sequence of the Pigment-Producing Bacterium Pseudogulbenkiania ferrooxidans, Isolated from Loktak Lake.</title>
        <authorList>
            <person name="Puranik S."/>
            <person name="Talkal R."/>
            <person name="Qureshi A."/>
            <person name="Khardenavis A."/>
            <person name="Kapley A."/>
            <person name="Purohit H.J."/>
        </authorList>
    </citation>
    <scope>NUCLEOTIDE SEQUENCE [LARGE SCALE GENOMIC DNA]</scope>
    <source>
        <strain evidence="1 2">EGD-HP2</strain>
    </source>
</reference>
<protein>
    <submittedName>
        <fullName evidence="1">Uncharacterized protein</fullName>
    </submittedName>
</protein>
<sequence length="137" mass="15412">MQTLFPATVSRHAANRSQLDTNSVSLTTERKISVTDIVLTENPCVTIEVHPLRAFRSHTKAEYVQQLEGHSGDKIVISHHAMPRNHVTGLFMDRKGQLVHMRQIVAPAMSAGLYDFDLAIVKNQLDRPEIIRNFKGV</sequence>
<dbReference type="EMBL" id="AVPH01000112">
    <property type="protein sequence ID" value="ERE14016.1"/>
    <property type="molecule type" value="Genomic_DNA"/>
</dbReference>
<gene>
    <name evidence="1" type="ORF">O166_00195</name>
</gene>
<evidence type="ECO:0000313" key="2">
    <source>
        <dbReference type="Proteomes" id="UP000016426"/>
    </source>
</evidence>
<name>A0ABN0N9F0_9NEIS</name>
<dbReference type="Proteomes" id="UP000016426">
    <property type="component" value="Unassembled WGS sequence"/>
</dbReference>
<comment type="caution">
    <text evidence="1">The sequence shown here is derived from an EMBL/GenBank/DDBJ whole genome shotgun (WGS) entry which is preliminary data.</text>
</comment>
<evidence type="ECO:0000313" key="1">
    <source>
        <dbReference type="EMBL" id="ERE14016.1"/>
    </source>
</evidence>
<organism evidence="1 2">
    <name type="scientific">Pseudogulbenkiania ferrooxidans EGD-HP2</name>
    <dbReference type="NCBI Taxonomy" id="1388764"/>
    <lineage>
        <taxon>Bacteria</taxon>
        <taxon>Pseudomonadati</taxon>
        <taxon>Pseudomonadota</taxon>
        <taxon>Betaproteobacteria</taxon>
        <taxon>Neisseriales</taxon>
        <taxon>Chromobacteriaceae</taxon>
        <taxon>Pseudogulbenkiania</taxon>
    </lineage>
</organism>
<keyword evidence="2" id="KW-1185">Reference proteome</keyword>